<gene>
    <name evidence="4" type="ORF">SAMN05421829_1151</name>
</gene>
<dbReference type="GO" id="GO:0015658">
    <property type="term" value="F:branched-chain amino acid transmembrane transporter activity"/>
    <property type="evidence" value="ECO:0007669"/>
    <property type="project" value="TreeGrafter"/>
</dbReference>
<dbReference type="STRING" id="34027.SAMN05421829_1151"/>
<proteinExistence type="inferred from homology"/>
<dbReference type="Gene3D" id="3.40.50.300">
    <property type="entry name" value="P-loop containing nucleotide triphosphate hydrolases"/>
    <property type="match status" value="1"/>
</dbReference>
<accession>A0A1N7AR15</accession>
<organism evidence="4 5">
    <name type="scientific">Aromatoleum tolulyticum</name>
    <dbReference type="NCBI Taxonomy" id="34027"/>
    <lineage>
        <taxon>Bacteria</taxon>
        <taxon>Pseudomonadati</taxon>
        <taxon>Pseudomonadota</taxon>
        <taxon>Betaproteobacteria</taxon>
        <taxon>Rhodocyclales</taxon>
        <taxon>Rhodocyclaceae</taxon>
        <taxon>Aromatoleum</taxon>
    </lineage>
</organism>
<comment type="similarity">
    <text evidence="1">Belongs to the ABC transporter superfamily.</text>
</comment>
<dbReference type="AlphaFoldDB" id="A0A1N7AR15"/>
<dbReference type="GO" id="GO:0015807">
    <property type="term" value="P:L-amino acid transport"/>
    <property type="evidence" value="ECO:0007669"/>
    <property type="project" value="TreeGrafter"/>
</dbReference>
<dbReference type="SUPFAM" id="SSF52540">
    <property type="entry name" value="P-loop containing nucleoside triphosphate hydrolases"/>
    <property type="match status" value="1"/>
</dbReference>
<feature type="non-terminal residue" evidence="4">
    <location>
        <position position="1"/>
    </location>
</feature>
<dbReference type="EMBL" id="FTMD01000015">
    <property type="protein sequence ID" value="SIR41560.1"/>
    <property type="molecule type" value="Genomic_DNA"/>
</dbReference>
<dbReference type="InterPro" id="IPR027417">
    <property type="entry name" value="P-loop_NTPase"/>
</dbReference>
<keyword evidence="4" id="KW-0067">ATP-binding</keyword>
<evidence type="ECO:0000256" key="1">
    <source>
        <dbReference type="ARBA" id="ARBA00005417"/>
    </source>
</evidence>
<evidence type="ECO:0000256" key="3">
    <source>
        <dbReference type="ARBA" id="ARBA00022970"/>
    </source>
</evidence>
<dbReference type="Proteomes" id="UP000186819">
    <property type="component" value="Unassembled WGS sequence"/>
</dbReference>
<keyword evidence="5" id="KW-1185">Reference proteome</keyword>
<dbReference type="PANTHER" id="PTHR43820:SF6">
    <property type="entry name" value="ABC TRANSPORTER ATP-BINDING PROTEIN"/>
    <property type="match status" value="1"/>
</dbReference>
<evidence type="ECO:0000313" key="4">
    <source>
        <dbReference type="EMBL" id="SIR41560.1"/>
    </source>
</evidence>
<reference evidence="5" key="1">
    <citation type="submission" date="2017-01" db="EMBL/GenBank/DDBJ databases">
        <authorList>
            <person name="Varghese N."/>
            <person name="Submissions S."/>
        </authorList>
    </citation>
    <scope>NUCLEOTIDE SEQUENCE [LARGE SCALE GENOMIC DNA]</scope>
    <source>
        <strain evidence="5">ATCC 51758</strain>
    </source>
</reference>
<protein>
    <submittedName>
        <fullName evidence="4">Branched-chain amino acid transport system ATP-binding protein</fullName>
    </submittedName>
</protein>
<dbReference type="PANTHER" id="PTHR43820">
    <property type="entry name" value="HIGH-AFFINITY BRANCHED-CHAIN AMINO ACID TRANSPORT ATP-BINDING PROTEIN LIVF"/>
    <property type="match status" value="1"/>
</dbReference>
<name>A0A1N7AR15_9RHOO</name>
<evidence type="ECO:0000313" key="5">
    <source>
        <dbReference type="Proteomes" id="UP000186819"/>
    </source>
</evidence>
<keyword evidence="4" id="KW-0547">Nucleotide-binding</keyword>
<keyword evidence="2" id="KW-0813">Transport</keyword>
<dbReference type="InterPro" id="IPR052156">
    <property type="entry name" value="BCAA_Transport_ATP-bd_LivF"/>
</dbReference>
<dbReference type="GO" id="GO:0005524">
    <property type="term" value="F:ATP binding"/>
    <property type="evidence" value="ECO:0007669"/>
    <property type="project" value="UniProtKB-KW"/>
</dbReference>
<keyword evidence="3" id="KW-0029">Amino-acid transport</keyword>
<evidence type="ECO:0000256" key="2">
    <source>
        <dbReference type="ARBA" id="ARBA00022448"/>
    </source>
</evidence>
<sequence length="80" mass="8829">LAPLIVREIFRIISELRRRGVSILLVEQNARAALQVADYAYVLETGEISMEGPAKQLADDPRVIEAYLGLGGKHQDRLAA</sequence>